<dbReference type="GO" id="GO:0071014">
    <property type="term" value="C:post-mRNA release spliceosomal complex"/>
    <property type="evidence" value="ECO:0007669"/>
    <property type="project" value="TreeGrafter"/>
</dbReference>
<comment type="caution">
    <text evidence="3">The sequence shown here is derived from an EMBL/GenBank/DDBJ whole genome shotgun (WGS) entry which is preliminary data.</text>
</comment>
<evidence type="ECO:0000256" key="2">
    <source>
        <dbReference type="SAM" id="MobiDB-lite"/>
    </source>
</evidence>
<organism evidence="3 4">
    <name type="scientific">Tropilaelaps mercedesae</name>
    <dbReference type="NCBI Taxonomy" id="418985"/>
    <lineage>
        <taxon>Eukaryota</taxon>
        <taxon>Metazoa</taxon>
        <taxon>Ecdysozoa</taxon>
        <taxon>Arthropoda</taxon>
        <taxon>Chelicerata</taxon>
        <taxon>Arachnida</taxon>
        <taxon>Acari</taxon>
        <taxon>Parasitiformes</taxon>
        <taxon>Mesostigmata</taxon>
        <taxon>Gamasina</taxon>
        <taxon>Dermanyssoidea</taxon>
        <taxon>Laelapidae</taxon>
        <taxon>Tropilaelaps</taxon>
    </lineage>
</organism>
<dbReference type="PANTHER" id="PTHR31551:SF1">
    <property type="entry name" value="COILED-COIL DOMAIN-CONTAINING PROTEIN 12"/>
    <property type="match status" value="1"/>
</dbReference>
<dbReference type="AlphaFoldDB" id="A0A1V9XSY6"/>
<dbReference type="Proteomes" id="UP000192247">
    <property type="component" value="Unassembled WGS sequence"/>
</dbReference>
<proteinExistence type="predicted"/>
<dbReference type="OrthoDB" id="10261348at2759"/>
<feature type="coiled-coil region" evidence="1">
    <location>
        <begin position="158"/>
        <end position="185"/>
    </location>
</feature>
<dbReference type="FunCoup" id="A0A1V9XSY6">
    <property type="interactions" value="1512"/>
</dbReference>
<accession>A0A1V9XSY6</accession>
<keyword evidence="4" id="KW-1185">Reference proteome</keyword>
<evidence type="ECO:0000313" key="4">
    <source>
        <dbReference type="Proteomes" id="UP000192247"/>
    </source>
</evidence>
<dbReference type="STRING" id="418985.A0A1V9XSY6"/>
<dbReference type="InterPro" id="IPR013169">
    <property type="entry name" value="mRNA_splic_Cwf18-like"/>
</dbReference>
<dbReference type="EMBL" id="MNPL01004657">
    <property type="protein sequence ID" value="OQR76589.1"/>
    <property type="molecule type" value="Genomic_DNA"/>
</dbReference>
<dbReference type="InParanoid" id="A0A1V9XSY6"/>
<keyword evidence="1" id="KW-0175">Coiled coil</keyword>
<evidence type="ECO:0000313" key="3">
    <source>
        <dbReference type="EMBL" id="OQR76589.1"/>
    </source>
</evidence>
<protein>
    <submittedName>
        <fullName evidence="3">Coiled-coil domain-containing protein 12-like</fullName>
    </submittedName>
</protein>
<dbReference type="GO" id="GO:0005684">
    <property type="term" value="C:U2-type spliceosomal complex"/>
    <property type="evidence" value="ECO:0007669"/>
    <property type="project" value="TreeGrafter"/>
</dbReference>
<sequence>MESRDKLEPTVALTPNAGTSTIGQGVENTLKRKERLRQLREQRKRRHPEEEAAEDADGSDTRKSEDQLGGQEPGGKPGATRSDEAIKDAAIEPLPRPVFRTYRPADETLKTLELPDSRPENIDQQVKENLVVLAAENILDRDINIDTLQSHKPDWDIKRGIAKQLEKLERRTKRAIAELVRERLQADKHAKIGLAQAVKNAQPEPADDSGED</sequence>
<gene>
    <name evidence="3" type="ORF">BIW11_07683</name>
</gene>
<feature type="compositionally biased region" description="Polar residues" evidence="2">
    <location>
        <begin position="16"/>
        <end position="27"/>
    </location>
</feature>
<feature type="compositionally biased region" description="Basic and acidic residues" evidence="2">
    <location>
        <begin position="103"/>
        <end position="116"/>
    </location>
</feature>
<name>A0A1V9XSY6_9ACAR</name>
<reference evidence="3 4" key="1">
    <citation type="journal article" date="2017" name="Gigascience">
        <title>Draft genome of the honey bee ectoparasitic mite, Tropilaelaps mercedesae, is shaped by the parasitic life history.</title>
        <authorList>
            <person name="Dong X."/>
            <person name="Armstrong S.D."/>
            <person name="Xia D."/>
            <person name="Makepeace B.L."/>
            <person name="Darby A.C."/>
            <person name="Kadowaki T."/>
        </authorList>
    </citation>
    <scope>NUCLEOTIDE SEQUENCE [LARGE SCALE GENOMIC DNA]</scope>
    <source>
        <strain evidence="3">Wuxi-XJTLU</strain>
    </source>
</reference>
<feature type="region of interest" description="Disordered" evidence="2">
    <location>
        <begin position="1"/>
        <end position="116"/>
    </location>
</feature>
<evidence type="ECO:0000256" key="1">
    <source>
        <dbReference type="SAM" id="Coils"/>
    </source>
</evidence>
<dbReference type="Pfam" id="PF08315">
    <property type="entry name" value="cwf18"/>
    <property type="match status" value="1"/>
</dbReference>
<feature type="compositionally biased region" description="Basic and acidic residues" evidence="2">
    <location>
        <begin position="81"/>
        <end position="90"/>
    </location>
</feature>
<dbReference type="PANTHER" id="PTHR31551">
    <property type="entry name" value="PRE-MRNA-SPLICING FACTOR CWF18"/>
    <property type="match status" value="1"/>
</dbReference>